<proteinExistence type="predicted"/>
<gene>
    <name evidence="1" type="ORF">H5410_058917</name>
</gene>
<dbReference type="AlphaFoldDB" id="A0A9J5W1A6"/>
<organism evidence="1 2">
    <name type="scientific">Solanum commersonii</name>
    <name type="common">Commerson's wild potato</name>
    <name type="synonym">Commerson's nightshade</name>
    <dbReference type="NCBI Taxonomy" id="4109"/>
    <lineage>
        <taxon>Eukaryota</taxon>
        <taxon>Viridiplantae</taxon>
        <taxon>Streptophyta</taxon>
        <taxon>Embryophyta</taxon>
        <taxon>Tracheophyta</taxon>
        <taxon>Spermatophyta</taxon>
        <taxon>Magnoliopsida</taxon>
        <taxon>eudicotyledons</taxon>
        <taxon>Gunneridae</taxon>
        <taxon>Pentapetalae</taxon>
        <taxon>asterids</taxon>
        <taxon>lamiids</taxon>
        <taxon>Solanales</taxon>
        <taxon>Solanaceae</taxon>
        <taxon>Solanoideae</taxon>
        <taxon>Solaneae</taxon>
        <taxon>Solanum</taxon>
    </lineage>
</organism>
<name>A0A9J5W1A6_SOLCO</name>
<reference evidence="1 2" key="1">
    <citation type="submission" date="2020-09" db="EMBL/GenBank/DDBJ databases">
        <title>De no assembly of potato wild relative species, Solanum commersonii.</title>
        <authorList>
            <person name="Cho K."/>
        </authorList>
    </citation>
    <scope>NUCLEOTIDE SEQUENCE [LARGE SCALE GENOMIC DNA]</scope>
    <source>
        <strain evidence="1">LZ3.2</strain>
        <tissue evidence="1">Leaf</tissue>
    </source>
</reference>
<sequence>MGARYDLINVVSLSIGANSPILKFKQSVGPEEKTNSFSSSNKPQSRINQSLLIFMCYIPQTFCDRIMELFLSKFFINVYSYLIYGLSWSRWETMPIFNWSQEANRSGFKFKRAPKQKKPNFIDFRVLDHRFLTSFTTLLIEPIRLKG</sequence>
<dbReference type="EMBL" id="JACXVP010000012">
    <property type="protein sequence ID" value="KAG5569151.1"/>
    <property type="molecule type" value="Genomic_DNA"/>
</dbReference>
<dbReference type="Proteomes" id="UP000824120">
    <property type="component" value="Chromosome 12"/>
</dbReference>
<protein>
    <submittedName>
        <fullName evidence="1">Uncharacterized protein</fullName>
    </submittedName>
</protein>
<comment type="caution">
    <text evidence="1">The sequence shown here is derived from an EMBL/GenBank/DDBJ whole genome shotgun (WGS) entry which is preliminary data.</text>
</comment>
<evidence type="ECO:0000313" key="2">
    <source>
        <dbReference type="Proteomes" id="UP000824120"/>
    </source>
</evidence>
<keyword evidence="2" id="KW-1185">Reference proteome</keyword>
<evidence type="ECO:0000313" key="1">
    <source>
        <dbReference type="EMBL" id="KAG5569151.1"/>
    </source>
</evidence>
<accession>A0A9J5W1A6</accession>